<dbReference type="EMBL" id="CAJNOE010000162">
    <property type="protein sequence ID" value="CAF0997206.1"/>
    <property type="molecule type" value="Genomic_DNA"/>
</dbReference>
<evidence type="ECO:0000256" key="5">
    <source>
        <dbReference type="SAM" id="Phobius"/>
    </source>
</evidence>
<dbReference type="CDD" id="cd00637">
    <property type="entry name" value="7tm_classA_rhodopsin-like"/>
    <property type="match status" value="1"/>
</dbReference>
<dbReference type="SUPFAM" id="SSF81321">
    <property type="entry name" value="Family A G protein-coupled receptor-like"/>
    <property type="match status" value="1"/>
</dbReference>
<proteinExistence type="predicted"/>
<evidence type="ECO:0000256" key="4">
    <source>
        <dbReference type="ARBA" id="ARBA00023136"/>
    </source>
</evidence>
<dbReference type="GO" id="GO:0016020">
    <property type="term" value="C:membrane"/>
    <property type="evidence" value="ECO:0007669"/>
    <property type="project" value="UniProtKB-SubCell"/>
</dbReference>
<evidence type="ECO:0000256" key="3">
    <source>
        <dbReference type="ARBA" id="ARBA00022989"/>
    </source>
</evidence>
<sequence length="337" mass="39664">MEPERIISKRSLIHIKTAKVGEMDITHVSYNLRFWLLLFFAIFSFICSIFIIYRYLSNRKMRNGLHNHCIVLIIIINVLLIVTDIVWTLISLHNTGRSPSATSSFCLIWWLFDDALYNSQTAILAWASFERHILIFHSKYVTTQKQKLIYHYLPPILLIIYIFTFHINVLFFQSCENSFNFNDLQCGSQPCYLGRNFLTIWDTIVNNAMPTVIITIFNFALLYRIIAQKKRLRQPIQWKKHRRMSMQLISLSAVYCFLDLPMVIFLFIQLIQDKDPDVSFISQLYLFIVTYSITLLLPFVVCLNSLTIDRQRHIRISATVTLPLYKKPFGQKIETIA</sequence>
<dbReference type="EMBL" id="CAJOBB010001799">
    <property type="protein sequence ID" value="CAF3905036.1"/>
    <property type="molecule type" value="Genomic_DNA"/>
</dbReference>
<feature type="transmembrane region" description="Helical" evidence="5">
    <location>
        <begin position="248"/>
        <end position="272"/>
    </location>
</feature>
<dbReference type="Proteomes" id="UP000663868">
    <property type="component" value="Unassembled WGS sequence"/>
</dbReference>
<keyword evidence="3 5" id="KW-1133">Transmembrane helix</keyword>
<comment type="caution">
    <text evidence="7">The sequence shown here is derived from an EMBL/GenBank/DDBJ whole genome shotgun (WGS) entry which is preliminary data.</text>
</comment>
<feature type="transmembrane region" description="Helical" evidence="5">
    <location>
        <begin position="68"/>
        <end position="87"/>
    </location>
</feature>
<protein>
    <recommendedName>
        <fullName evidence="6">G-protein coupled receptors family 1 profile domain-containing protein</fullName>
    </recommendedName>
</protein>
<dbReference type="GO" id="GO:0004930">
    <property type="term" value="F:G protein-coupled receptor activity"/>
    <property type="evidence" value="ECO:0007669"/>
    <property type="project" value="InterPro"/>
</dbReference>
<dbReference type="Gene3D" id="1.20.1070.10">
    <property type="entry name" value="Rhodopsin 7-helix transmembrane proteins"/>
    <property type="match status" value="1"/>
</dbReference>
<feature type="transmembrane region" description="Helical" evidence="5">
    <location>
        <begin position="149"/>
        <end position="172"/>
    </location>
</feature>
<dbReference type="PROSITE" id="PS50262">
    <property type="entry name" value="G_PROTEIN_RECEP_F1_2"/>
    <property type="match status" value="1"/>
</dbReference>
<accession>A0A814GJI6</accession>
<feature type="transmembrane region" description="Helical" evidence="5">
    <location>
        <begin position="208"/>
        <end position="227"/>
    </location>
</feature>
<evidence type="ECO:0000313" key="9">
    <source>
        <dbReference type="Proteomes" id="UP000663860"/>
    </source>
</evidence>
<name>A0A814GJI6_9BILA</name>
<dbReference type="InterPro" id="IPR017452">
    <property type="entry name" value="GPCR_Rhodpsn_7TM"/>
</dbReference>
<evidence type="ECO:0000256" key="1">
    <source>
        <dbReference type="ARBA" id="ARBA00004370"/>
    </source>
</evidence>
<evidence type="ECO:0000259" key="6">
    <source>
        <dbReference type="PROSITE" id="PS50262"/>
    </source>
</evidence>
<organism evidence="7 9">
    <name type="scientific">Adineta steineri</name>
    <dbReference type="NCBI Taxonomy" id="433720"/>
    <lineage>
        <taxon>Eukaryota</taxon>
        <taxon>Metazoa</taxon>
        <taxon>Spiralia</taxon>
        <taxon>Gnathifera</taxon>
        <taxon>Rotifera</taxon>
        <taxon>Eurotatoria</taxon>
        <taxon>Bdelloidea</taxon>
        <taxon>Adinetida</taxon>
        <taxon>Adinetidae</taxon>
        <taxon>Adineta</taxon>
    </lineage>
</organism>
<evidence type="ECO:0000256" key="2">
    <source>
        <dbReference type="ARBA" id="ARBA00022692"/>
    </source>
</evidence>
<feature type="transmembrane region" description="Helical" evidence="5">
    <location>
        <begin position="107"/>
        <end position="129"/>
    </location>
</feature>
<keyword evidence="2 5" id="KW-0812">Transmembrane</keyword>
<keyword evidence="4 5" id="KW-0472">Membrane</keyword>
<comment type="subcellular location">
    <subcellularLocation>
        <location evidence="1">Membrane</location>
    </subcellularLocation>
</comment>
<dbReference type="Proteomes" id="UP000663860">
    <property type="component" value="Unassembled WGS sequence"/>
</dbReference>
<reference evidence="7" key="1">
    <citation type="submission" date="2021-02" db="EMBL/GenBank/DDBJ databases">
        <authorList>
            <person name="Nowell W R."/>
        </authorList>
    </citation>
    <scope>NUCLEOTIDE SEQUENCE</scope>
</reference>
<dbReference type="InterPro" id="IPR000276">
    <property type="entry name" value="GPCR_Rhodpsn"/>
</dbReference>
<dbReference type="Pfam" id="PF00001">
    <property type="entry name" value="7tm_1"/>
    <property type="match status" value="1"/>
</dbReference>
<evidence type="ECO:0000313" key="8">
    <source>
        <dbReference type="EMBL" id="CAF3905036.1"/>
    </source>
</evidence>
<feature type="domain" description="G-protein coupled receptors family 1 profile" evidence="6">
    <location>
        <begin position="47"/>
        <end position="301"/>
    </location>
</feature>
<feature type="transmembrane region" description="Helical" evidence="5">
    <location>
        <begin position="284"/>
        <end position="306"/>
    </location>
</feature>
<evidence type="ECO:0000313" key="7">
    <source>
        <dbReference type="EMBL" id="CAF0997206.1"/>
    </source>
</evidence>
<feature type="transmembrane region" description="Helical" evidence="5">
    <location>
        <begin position="34"/>
        <end position="56"/>
    </location>
</feature>
<dbReference type="AlphaFoldDB" id="A0A814GJI6"/>
<gene>
    <name evidence="7" type="ORF">IZO911_LOCUS17438</name>
    <name evidence="8" type="ORF">KXQ929_LOCUS23029</name>
</gene>